<protein>
    <submittedName>
        <fullName evidence="2">Uncharacterized protein</fullName>
    </submittedName>
</protein>
<dbReference type="STRING" id="1437059.A6A05_01750"/>
<sequence>MIAAITLALAACAEVTPLRNPDGSLDYYIDCENSLRLESCRAAMARTCPTGYDLRPAAPPSKPDPKRPDLPVPTRNDGLFRCR</sequence>
<comment type="caution">
    <text evidence="2">The sequence shown here is derived from an EMBL/GenBank/DDBJ whole genome shotgun (WGS) entry which is preliminary data.</text>
</comment>
<keyword evidence="3" id="KW-1185">Reference proteome</keyword>
<organism evidence="2 3">
    <name type="scientific">Magnetospirillum moscoviense</name>
    <dbReference type="NCBI Taxonomy" id="1437059"/>
    <lineage>
        <taxon>Bacteria</taxon>
        <taxon>Pseudomonadati</taxon>
        <taxon>Pseudomonadota</taxon>
        <taxon>Alphaproteobacteria</taxon>
        <taxon>Rhodospirillales</taxon>
        <taxon>Rhodospirillaceae</taxon>
        <taxon>Magnetospirillum</taxon>
    </lineage>
</organism>
<proteinExistence type="predicted"/>
<evidence type="ECO:0000313" key="2">
    <source>
        <dbReference type="EMBL" id="OAN49966.1"/>
    </source>
</evidence>
<name>A0A178MMR7_9PROT</name>
<evidence type="ECO:0000256" key="1">
    <source>
        <dbReference type="SAM" id="MobiDB-lite"/>
    </source>
</evidence>
<evidence type="ECO:0000313" key="3">
    <source>
        <dbReference type="Proteomes" id="UP000078543"/>
    </source>
</evidence>
<feature type="region of interest" description="Disordered" evidence="1">
    <location>
        <begin position="50"/>
        <end position="83"/>
    </location>
</feature>
<reference evidence="2 3" key="1">
    <citation type="submission" date="2016-04" db="EMBL/GenBank/DDBJ databases">
        <title>Draft genome sequence of freshwater magnetotactic bacteria Magnetospirillum marisnigri SP-1 and Magnetospirillum moscoviense BB-1.</title>
        <authorList>
            <person name="Koziaeva V."/>
            <person name="Dziuba M.V."/>
            <person name="Ivanov T.M."/>
            <person name="Kuznetsov B."/>
            <person name="Grouzdev D.S."/>
        </authorList>
    </citation>
    <scope>NUCLEOTIDE SEQUENCE [LARGE SCALE GENOMIC DNA]</scope>
    <source>
        <strain evidence="2 3">BB-1</strain>
    </source>
</reference>
<dbReference type="EMBL" id="LWQU01000141">
    <property type="protein sequence ID" value="OAN49966.1"/>
    <property type="molecule type" value="Genomic_DNA"/>
</dbReference>
<gene>
    <name evidence="2" type="ORF">A6A05_01750</name>
</gene>
<dbReference type="AlphaFoldDB" id="A0A178MMR7"/>
<dbReference type="Proteomes" id="UP000078543">
    <property type="component" value="Unassembled WGS sequence"/>
</dbReference>
<accession>A0A178MMR7</accession>